<keyword evidence="6 7" id="KW-0472">Membrane</keyword>
<keyword evidence="2" id="KW-0813">Transport</keyword>
<dbReference type="Pfam" id="PF07690">
    <property type="entry name" value="MFS_1"/>
    <property type="match status" value="1"/>
</dbReference>
<evidence type="ECO:0000256" key="4">
    <source>
        <dbReference type="ARBA" id="ARBA00022692"/>
    </source>
</evidence>
<dbReference type="Pfam" id="PF01553">
    <property type="entry name" value="Acyltransferase"/>
    <property type="match status" value="1"/>
</dbReference>
<dbReference type="Gene3D" id="1.20.1250.20">
    <property type="entry name" value="MFS general substrate transporter like domains"/>
    <property type="match status" value="1"/>
</dbReference>
<evidence type="ECO:0000256" key="3">
    <source>
        <dbReference type="ARBA" id="ARBA00022475"/>
    </source>
</evidence>
<feature type="transmembrane region" description="Helical" evidence="7">
    <location>
        <begin position="436"/>
        <end position="452"/>
    </location>
</feature>
<accession>A0A2Z2P7L9</accession>
<comment type="subcellular location">
    <subcellularLocation>
        <location evidence="1">Cell membrane</location>
        <topology evidence="1">Multi-pass membrane protein</topology>
    </subcellularLocation>
</comment>
<feature type="transmembrane region" description="Helical" evidence="7">
    <location>
        <begin position="62"/>
        <end position="82"/>
    </location>
</feature>
<feature type="transmembrane region" description="Helical" evidence="7">
    <location>
        <begin position="239"/>
        <end position="263"/>
    </location>
</feature>
<feature type="transmembrane region" description="Helical" evidence="7">
    <location>
        <begin position="345"/>
        <end position="370"/>
    </location>
</feature>
<feature type="transmembrane region" description="Helical" evidence="7">
    <location>
        <begin position="382"/>
        <end position="405"/>
    </location>
</feature>
<evidence type="ECO:0000256" key="6">
    <source>
        <dbReference type="ARBA" id="ARBA00023136"/>
    </source>
</evidence>
<dbReference type="SUPFAM" id="SSF69593">
    <property type="entry name" value="Glycerol-3-phosphate (1)-acyltransferase"/>
    <property type="match status" value="1"/>
</dbReference>
<dbReference type="GO" id="GO:0016746">
    <property type="term" value="F:acyltransferase activity"/>
    <property type="evidence" value="ECO:0007669"/>
    <property type="project" value="InterPro"/>
</dbReference>
<feature type="transmembrane region" description="Helical" evidence="7">
    <location>
        <begin position="411"/>
        <end position="429"/>
    </location>
</feature>
<proteinExistence type="predicted"/>
<dbReference type="GO" id="GO:0005886">
    <property type="term" value="C:plasma membrane"/>
    <property type="evidence" value="ECO:0007669"/>
    <property type="project" value="UniProtKB-SubCell"/>
</dbReference>
<dbReference type="SUPFAM" id="SSF103473">
    <property type="entry name" value="MFS general substrate transporter"/>
    <property type="match status" value="1"/>
</dbReference>
<name>A0A2Z2P7L9_9GAMM</name>
<keyword evidence="5 7" id="KW-1133">Transmembrane helix</keyword>
<dbReference type="InterPro" id="IPR002123">
    <property type="entry name" value="Plipid/glycerol_acylTrfase"/>
</dbReference>
<dbReference type="CDD" id="cd06173">
    <property type="entry name" value="MFS_MefA_like"/>
    <property type="match status" value="1"/>
</dbReference>
<protein>
    <submittedName>
        <fullName evidence="9">Lysophospholipid transporter LplT</fullName>
    </submittedName>
</protein>
<dbReference type="InterPro" id="IPR036259">
    <property type="entry name" value="MFS_trans_sf"/>
</dbReference>
<feature type="transmembrane region" description="Helical" evidence="7">
    <location>
        <begin position="275"/>
        <end position="294"/>
    </location>
</feature>
<dbReference type="SMART" id="SM00563">
    <property type="entry name" value="PlsC"/>
    <property type="match status" value="1"/>
</dbReference>
<dbReference type="Proteomes" id="UP000250079">
    <property type="component" value="Chromosome"/>
</dbReference>
<evidence type="ECO:0000256" key="5">
    <source>
        <dbReference type="ARBA" id="ARBA00022989"/>
    </source>
</evidence>
<dbReference type="RefSeq" id="WP_088921433.1">
    <property type="nucleotide sequence ID" value="NZ_CP018632.1"/>
</dbReference>
<dbReference type="PANTHER" id="PTHR43266">
    <property type="entry name" value="MACROLIDE-EFFLUX PROTEIN"/>
    <property type="match status" value="1"/>
</dbReference>
<gene>
    <name evidence="9" type="primary">lplT</name>
    <name evidence="9" type="ORF">IMCC3135_33215</name>
</gene>
<dbReference type="GO" id="GO:0022857">
    <property type="term" value="F:transmembrane transporter activity"/>
    <property type="evidence" value="ECO:0007669"/>
    <property type="project" value="InterPro"/>
</dbReference>
<organism evidence="9 10">
    <name type="scientific">Granulosicoccus antarcticus IMCC3135</name>
    <dbReference type="NCBI Taxonomy" id="1192854"/>
    <lineage>
        <taxon>Bacteria</taxon>
        <taxon>Pseudomonadati</taxon>
        <taxon>Pseudomonadota</taxon>
        <taxon>Gammaproteobacteria</taxon>
        <taxon>Chromatiales</taxon>
        <taxon>Granulosicoccaceae</taxon>
        <taxon>Granulosicoccus</taxon>
    </lineage>
</organism>
<keyword evidence="10" id="KW-1185">Reference proteome</keyword>
<reference evidence="9 10" key="1">
    <citation type="submission" date="2016-12" db="EMBL/GenBank/DDBJ databases">
        <authorList>
            <person name="Song W.-J."/>
            <person name="Kurnit D.M."/>
        </authorList>
    </citation>
    <scope>NUCLEOTIDE SEQUENCE [LARGE SCALE GENOMIC DNA]</scope>
    <source>
        <strain evidence="9 10">IMCC3135</strain>
    </source>
</reference>
<evidence type="ECO:0000313" key="9">
    <source>
        <dbReference type="EMBL" id="ASJ76687.1"/>
    </source>
</evidence>
<evidence type="ECO:0000313" key="10">
    <source>
        <dbReference type="Proteomes" id="UP000250079"/>
    </source>
</evidence>
<dbReference type="KEGG" id="gai:IMCC3135_33215"/>
<feature type="transmembrane region" description="Helical" evidence="7">
    <location>
        <begin position="306"/>
        <end position="325"/>
    </location>
</feature>
<keyword evidence="4 7" id="KW-0812">Transmembrane</keyword>
<dbReference type="InterPro" id="IPR011701">
    <property type="entry name" value="MFS"/>
</dbReference>
<dbReference type="OrthoDB" id="9803968at2"/>
<dbReference type="PANTHER" id="PTHR43266:SF2">
    <property type="entry name" value="MAJOR FACILITATOR SUPERFAMILY (MFS) PROFILE DOMAIN-CONTAINING PROTEIN"/>
    <property type="match status" value="1"/>
</dbReference>
<feature type="transmembrane region" description="Helical" evidence="7">
    <location>
        <begin position="464"/>
        <end position="485"/>
    </location>
</feature>
<feature type="domain" description="Phospholipid/glycerol acyltransferase" evidence="8">
    <location>
        <begin position="466"/>
        <end position="582"/>
    </location>
</feature>
<sequence length="636" mass="69266">MSQDTPEPTPPVSQFRLLRQRRFAPYFVTQLLGAFNDNVYKNALVALIAFASINSSSGDDSLLINLAAGLFILPFFLFSALFGQVADKYEKSTLIRYAKLSEIGIMSCGVVALTLNSMPLLLAVLFLMGTQSAFFGPVKYGILPQHLSESELTGGNGLVELGTFLAILFGTIAGTQLIAKSATGSVVPVSIVLMLVAIAGYFVSRKIPSAPASAPSLRIRFNPLTETVNLVRSTSEHRIIFQSILAISWFWFLGAVYLAQFPVYARDVLGGSVDVFTLLLGTFSVGIAMGSILCERMSSERVEIGLVPFGAMGLTLFGLDLVWATPAAPLGSGLAVMGFIGAAGAWRVLLDIFLIGLFGGFYIVPLYALIQKTSAPDRLSRAIACNNILNALFMVLSALLALAVLAMGASIAQLFLLVAVLNAVVALYIFRQVPEFFMRFLIWLLIHTLYRVRKQDMHLIPQSGAAIVVANHVSFVDALLLGGCIKRPVRFVMYYKIYNIPVLNFIFRTAKAIPIAGRSEDEALYEQAFERMKAALEQGELLCIFPEGQITQNGQMSPLRPGILRVLEAQPVPVVPIALQGLWGSLFSRKGGPAFFKLPRRIFARIGLIVGKPMPADSVTLDALEVRLRELRGDWL</sequence>
<evidence type="ECO:0000256" key="1">
    <source>
        <dbReference type="ARBA" id="ARBA00004651"/>
    </source>
</evidence>
<feature type="transmembrane region" description="Helical" evidence="7">
    <location>
        <begin position="185"/>
        <end position="203"/>
    </location>
</feature>
<evidence type="ECO:0000256" key="7">
    <source>
        <dbReference type="SAM" id="Phobius"/>
    </source>
</evidence>
<keyword evidence="3" id="KW-1003">Cell membrane</keyword>
<dbReference type="CDD" id="cd07989">
    <property type="entry name" value="LPLAT_AGPAT-like"/>
    <property type="match status" value="1"/>
</dbReference>
<dbReference type="AlphaFoldDB" id="A0A2Z2P7L9"/>
<dbReference type="EMBL" id="CP018632">
    <property type="protein sequence ID" value="ASJ76687.1"/>
    <property type="molecule type" value="Genomic_DNA"/>
</dbReference>
<evidence type="ECO:0000256" key="2">
    <source>
        <dbReference type="ARBA" id="ARBA00022448"/>
    </source>
</evidence>
<evidence type="ECO:0000259" key="8">
    <source>
        <dbReference type="SMART" id="SM00563"/>
    </source>
</evidence>